<gene>
    <name evidence="3" type="ORF">BDN70DRAFT_900488</name>
</gene>
<dbReference type="SUPFAM" id="SSF51011">
    <property type="entry name" value="Glycosyl hydrolase domain"/>
    <property type="match status" value="1"/>
</dbReference>
<dbReference type="Gene3D" id="3.20.20.80">
    <property type="entry name" value="Glycosidases"/>
    <property type="match status" value="2"/>
</dbReference>
<sequence>MVHGIDVLYFSYLRLNDHLAYPKPRIKSVAPAGLCCEVISVSQHRRTIIILGTCFPTLERQSANTGCSVWQLRLDFEKRAHLLIVQINSSDEFHTFRLPVPDSWPDILQKFKAVGLNDVGCLNLDRITPWTLGIALMSNQYINAETTAGGIAHWATSEVTGQLRTNATDWRAAWQAYIPGIIDVTVPNQISSGGPVIAIQVDNEYQKIHITHAEYFVELEKVYHNSDIVVPGTYNDPGGGSNFVHGTGAVDFYGYDCSHPESWNPLTTTYNSYLARRGVRFLSMVSILPTITVHRELTTKYDELKQQALFLRSSREFYKTDWVSDSFIGLSVSTNSAAFITFLRNPDTGTAFHIAQQANSTSTRIPVVAPEVILGGHHSKLIITDYSFGASSKISYSTARIFYAGTIDNRDILFLHGKSSQAHEVALRLTAKPNPLHSGKANDLFKNYWGIGTNTSIA</sequence>
<dbReference type="GO" id="GO:0004553">
    <property type="term" value="F:hydrolase activity, hydrolyzing O-glycosyl compounds"/>
    <property type="evidence" value="ECO:0007669"/>
    <property type="project" value="InterPro"/>
</dbReference>
<feature type="domain" description="Beta-galactosidase" evidence="2">
    <location>
        <begin position="316"/>
        <end position="455"/>
    </location>
</feature>
<keyword evidence="4" id="KW-1185">Reference proteome</keyword>
<reference evidence="3" key="1">
    <citation type="submission" date="2020-11" db="EMBL/GenBank/DDBJ databases">
        <authorList>
            <consortium name="DOE Joint Genome Institute"/>
            <person name="Ahrendt S."/>
            <person name="Riley R."/>
            <person name="Andreopoulos W."/>
            <person name="Labutti K."/>
            <person name="Pangilinan J."/>
            <person name="Ruiz-Duenas F.J."/>
            <person name="Barrasa J.M."/>
            <person name="Sanchez-Garcia M."/>
            <person name="Camarero S."/>
            <person name="Miyauchi S."/>
            <person name="Serrano A."/>
            <person name="Linde D."/>
            <person name="Babiker R."/>
            <person name="Drula E."/>
            <person name="Ayuso-Fernandez I."/>
            <person name="Pacheco R."/>
            <person name="Padilla G."/>
            <person name="Ferreira P."/>
            <person name="Barriuso J."/>
            <person name="Kellner H."/>
            <person name="Castanera R."/>
            <person name="Alfaro M."/>
            <person name="Ramirez L."/>
            <person name="Pisabarro A.G."/>
            <person name="Kuo A."/>
            <person name="Tritt A."/>
            <person name="Lipzen A."/>
            <person name="He G."/>
            <person name="Yan M."/>
            <person name="Ng V."/>
            <person name="Cullen D."/>
            <person name="Martin F."/>
            <person name="Rosso M.-N."/>
            <person name="Henrissat B."/>
            <person name="Hibbett D."/>
            <person name="Martinez A.T."/>
            <person name="Grigoriev I.V."/>
        </authorList>
    </citation>
    <scope>NUCLEOTIDE SEQUENCE</scope>
    <source>
        <strain evidence="3">CIRM-BRFM 674</strain>
    </source>
</reference>
<dbReference type="Pfam" id="PF01301">
    <property type="entry name" value="Glyco_hydro_35"/>
    <property type="match status" value="1"/>
</dbReference>
<comment type="caution">
    <text evidence="3">The sequence shown here is derived from an EMBL/GenBank/DDBJ whole genome shotgun (WGS) entry which is preliminary data.</text>
</comment>
<comment type="similarity">
    <text evidence="1">Belongs to the glycosyl hydrolase 35 family.</text>
</comment>
<evidence type="ECO:0000313" key="4">
    <source>
        <dbReference type="Proteomes" id="UP000807469"/>
    </source>
</evidence>
<dbReference type="InterPro" id="IPR001944">
    <property type="entry name" value="Glycoside_Hdrlase_35"/>
</dbReference>
<protein>
    <recommendedName>
        <fullName evidence="2">Beta-galactosidase domain-containing protein</fullName>
    </recommendedName>
</protein>
<dbReference type="InterPro" id="IPR018954">
    <property type="entry name" value="Betagal_dom2"/>
</dbReference>
<dbReference type="Pfam" id="PF10435">
    <property type="entry name" value="BetaGal_dom2"/>
    <property type="match status" value="1"/>
</dbReference>
<evidence type="ECO:0000313" key="3">
    <source>
        <dbReference type="EMBL" id="KAF9472514.1"/>
    </source>
</evidence>
<evidence type="ECO:0000256" key="1">
    <source>
        <dbReference type="ARBA" id="ARBA00009809"/>
    </source>
</evidence>
<evidence type="ECO:0000259" key="2">
    <source>
        <dbReference type="SMART" id="SM01029"/>
    </source>
</evidence>
<organism evidence="3 4">
    <name type="scientific">Pholiota conissans</name>
    <dbReference type="NCBI Taxonomy" id="109636"/>
    <lineage>
        <taxon>Eukaryota</taxon>
        <taxon>Fungi</taxon>
        <taxon>Dikarya</taxon>
        <taxon>Basidiomycota</taxon>
        <taxon>Agaricomycotina</taxon>
        <taxon>Agaricomycetes</taxon>
        <taxon>Agaricomycetidae</taxon>
        <taxon>Agaricales</taxon>
        <taxon>Agaricineae</taxon>
        <taxon>Strophariaceae</taxon>
        <taxon>Pholiota</taxon>
    </lineage>
</organism>
<name>A0A9P5YPX8_9AGAR</name>
<dbReference type="InterPro" id="IPR031330">
    <property type="entry name" value="Gly_Hdrlase_35_cat"/>
</dbReference>
<dbReference type="InterPro" id="IPR037110">
    <property type="entry name" value="Betagal_dom2_sf"/>
</dbReference>
<dbReference type="GO" id="GO:0005975">
    <property type="term" value="P:carbohydrate metabolic process"/>
    <property type="evidence" value="ECO:0007669"/>
    <property type="project" value="InterPro"/>
</dbReference>
<dbReference type="InterPro" id="IPR017853">
    <property type="entry name" value="GH"/>
</dbReference>
<dbReference type="SUPFAM" id="SSF51445">
    <property type="entry name" value="(Trans)glycosidases"/>
    <property type="match status" value="1"/>
</dbReference>
<dbReference type="AlphaFoldDB" id="A0A9P5YPX8"/>
<dbReference type="PANTHER" id="PTHR23421">
    <property type="entry name" value="BETA-GALACTOSIDASE RELATED"/>
    <property type="match status" value="1"/>
</dbReference>
<dbReference type="Proteomes" id="UP000807469">
    <property type="component" value="Unassembled WGS sequence"/>
</dbReference>
<proteinExistence type="inferred from homology"/>
<dbReference type="OrthoDB" id="1657402at2759"/>
<accession>A0A9P5YPX8</accession>
<dbReference type="SMART" id="SM01029">
    <property type="entry name" value="BetaGal_dom2"/>
    <property type="match status" value="1"/>
</dbReference>
<dbReference type="Gene3D" id="2.102.20.10">
    <property type="entry name" value="Beta-galactosidase, domain 2"/>
    <property type="match status" value="1"/>
</dbReference>
<dbReference type="EMBL" id="MU155527">
    <property type="protein sequence ID" value="KAF9472514.1"/>
    <property type="molecule type" value="Genomic_DNA"/>
</dbReference>